<keyword evidence="2" id="KW-1185">Reference proteome</keyword>
<gene>
    <name evidence="1" type="ORF">CHARACLAT_011184</name>
</gene>
<feature type="non-terminal residue" evidence="1">
    <location>
        <position position="76"/>
    </location>
</feature>
<accession>A0ABU7ETY6</accession>
<sequence>CSATSSGLLQISQRTRHRKASSPVTSIALFQHMTTSRNLMGMDKIHCIRSARLILCMMRKLVTVRANRFWLLFFFY</sequence>
<proteinExistence type="predicted"/>
<organism evidence="1 2">
    <name type="scientific">Characodon lateralis</name>
    <dbReference type="NCBI Taxonomy" id="208331"/>
    <lineage>
        <taxon>Eukaryota</taxon>
        <taxon>Metazoa</taxon>
        <taxon>Chordata</taxon>
        <taxon>Craniata</taxon>
        <taxon>Vertebrata</taxon>
        <taxon>Euteleostomi</taxon>
        <taxon>Actinopterygii</taxon>
        <taxon>Neopterygii</taxon>
        <taxon>Teleostei</taxon>
        <taxon>Neoteleostei</taxon>
        <taxon>Acanthomorphata</taxon>
        <taxon>Ovalentaria</taxon>
        <taxon>Atherinomorphae</taxon>
        <taxon>Cyprinodontiformes</taxon>
        <taxon>Goodeidae</taxon>
        <taxon>Characodon</taxon>
    </lineage>
</organism>
<evidence type="ECO:0000313" key="2">
    <source>
        <dbReference type="Proteomes" id="UP001352852"/>
    </source>
</evidence>
<feature type="non-terminal residue" evidence="1">
    <location>
        <position position="1"/>
    </location>
</feature>
<name>A0ABU7ETY6_9TELE</name>
<protein>
    <submittedName>
        <fullName evidence="1">Uncharacterized protein</fullName>
    </submittedName>
</protein>
<evidence type="ECO:0000313" key="1">
    <source>
        <dbReference type="EMBL" id="MED6290251.1"/>
    </source>
</evidence>
<dbReference type="EMBL" id="JAHUTJ010066314">
    <property type="protein sequence ID" value="MED6290251.1"/>
    <property type="molecule type" value="Genomic_DNA"/>
</dbReference>
<dbReference type="Proteomes" id="UP001352852">
    <property type="component" value="Unassembled WGS sequence"/>
</dbReference>
<reference evidence="1 2" key="1">
    <citation type="submission" date="2021-06" db="EMBL/GenBank/DDBJ databases">
        <authorList>
            <person name="Palmer J.M."/>
        </authorList>
    </citation>
    <scope>NUCLEOTIDE SEQUENCE [LARGE SCALE GENOMIC DNA]</scope>
    <source>
        <strain evidence="1 2">CL_MEX2019</strain>
        <tissue evidence="1">Muscle</tissue>
    </source>
</reference>
<comment type="caution">
    <text evidence="1">The sequence shown here is derived from an EMBL/GenBank/DDBJ whole genome shotgun (WGS) entry which is preliminary data.</text>
</comment>